<name>A0A1S3I8Q1_LINAN</name>
<evidence type="ECO:0000256" key="6">
    <source>
        <dbReference type="ARBA" id="ARBA00023242"/>
    </source>
</evidence>
<dbReference type="PANTHER" id="PTHR13651:SF0">
    <property type="entry name" value="PROTEIN ABITRAM"/>
    <property type="match status" value="1"/>
</dbReference>
<dbReference type="Pfam" id="PF01597">
    <property type="entry name" value="GCV_H"/>
    <property type="match status" value="1"/>
</dbReference>
<dbReference type="PANTHER" id="PTHR13651">
    <property type="entry name" value="PROTEIN ABITRAM"/>
    <property type="match status" value="1"/>
</dbReference>
<dbReference type="GO" id="GO:0030425">
    <property type="term" value="C:dendrite"/>
    <property type="evidence" value="ECO:0007669"/>
    <property type="project" value="UniProtKB-SubCell"/>
</dbReference>
<dbReference type="InterPro" id="IPR033753">
    <property type="entry name" value="GCV_H/Fam206"/>
</dbReference>
<dbReference type="OrthoDB" id="48130at2759"/>
<evidence type="ECO:0000256" key="5">
    <source>
        <dbReference type="ARBA" id="ARBA00019325"/>
    </source>
</evidence>
<evidence type="ECO:0000256" key="8">
    <source>
        <dbReference type="ARBA" id="ARBA00030463"/>
    </source>
</evidence>
<evidence type="ECO:0000313" key="12">
    <source>
        <dbReference type="RefSeq" id="XP_013394627.1"/>
    </source>
</evidence>
<dbReference type="InterPro" id="IPR011053">
    <property type="entry name" value="Single_hybrid_motif"/>
</dbReference>
<evidence type="ECO:0000256" key="9">
    <source>
        <dbReference type="ARBA" id="ARBA00030786"/>
    </source>
</evidence>
<keyword evidence="11" id="KW-1185">Reference proteome</keyword>
<dbReference type="GO" id="GO:0016607">
    <property type="term" value="C:nuclear speck"/>
    <property type="evidence" value="ECO:0007669"/>
    <property type="project" value="UniProtKB-SubCell"/>
</dbReference>
<feature type="compositionally biased region" description="Polar residues" evidence="10">
    <location>
        <begin position="216"/>
        <end position="230"/>
    </location>
</feature>
<dbReference type="Proteomes" id="UP000085678">
    <property type="component" value="Unplaced"/>
</dbReference>
<dbReference type="OMA" id="GKACEDH"/>
<evidence type="ECO:0000256" key="1">
    <source>
        <dbReference type="ARBA" id="ARBA00004279"/>
    </source>
</evidence>
<feature type="region of interest" description="Disordered" evidence="10">
    <location>
        <begin position="185"/>
        <end position="230"/>
    </location>
</feature>
<evidence type="ECO:0000256" key="3">
    <source>
        <dbReference type="ARBA" id="ARBA00004624"/>
    </source>
</evidence>
<accession>A0A1S3I8Q1</accession>
<dbReference type="InterPro" id="IPR039169">
    <property type="entry name" value="Abitram"/>
</dbReference>
<dbReference type="FunCoup" id="A0A1S3I8Q1">
    <property type="interactions" value="1015"/>
</dbReference>
<reference evidence="12" key="1">
    <citation type="submission" date="2025-08" db="UniProtKB">
        <authorList>
            <consortium name="RefSeq"/>
        </authorList>
    </citation>
    <scope>IDENTIFICATION</scope>
    <source>
        <tissue evidence="12">Gonads</tissue>
    </source>
</reference>
<dbReference type="FunFam" id="2.40.50.100:FF:000048">
    <property type="entry name" value="Protein Abitram"/>
    <property type="match status" value="1"/>
</dbReference>
<gene>
    <name evidence="12" type="primary">LOC106162061</name>
</gene>
<evidence type="ECO:0000256" key="10">
    <source>
        <dbReference type="SAM" id="MobiDB-lite"/>
    </source>
</evidence>
<evidence type="ECO:0000313" key="11">
    <source>
        <dbReference type="Proteomes" id="UP000085678"/>
    </source>
</evidence>
<dbReference type="GO" id="GO:0030426">
    <property type="term" value="C:growth cone"/>
    <property type="evidence" value="ECO:0007669"/>
    <property type="project" value="UniProtKB-SubCell"/>
</dbReference>
<protein>
    <recommendedName>
        <fullName evidence="5">Protein Abitram</fullName>
    </recommendedName>
    <alternativeName>
        <fullName evidence="8">Actin-binding transcription modulator</fullName>
    </alternativeName>
    <alternativeName>
        <fullName evidence="9">Protein Simiate</fullName>
    </alternativeName>
</protein>
<evidence type="ECO:0000256" key="7">
    <source>
        <dbReference type="ARBA" id="ARBA00023273"/>
    </source>
</evidence>
<dbReference type="AlphaFoldDB" id="A0A1S3I8Q1"/>
<proteinExistence type="inferred from homology"/>
<comment type="subcellular location">
    <subcellularLocation>
        <location evidence="1">Cell projection</location>
        <location evidence="1">Dendrite</location>
    </subcellularLocation>
    <subcellularLocation>
        <location evidence="3">Cell projection</location>
        <location evidence="3">Growth cone</location>
    </subcellularLocation>
    <subcellularLocation>
        <location evidence="2">Nucleus speckle</location>
    </subcellularLocation>
</comment>
<evidence type="ECO:0000256" key="2">
    <source>
        <dbReference type="ARBA" id="ARBA00004324"/>
    </source>
</evidence>
<dbReference type="RefSeq" id="XP_013394627.1">
    <property type="nucleotide sequence ID" value="XM_013539173.1"/>
</dbReference>
<evidence type="ECO:0000256" key="4">
    <source>
        <dbReference type="ARBA" id="ARBA00010764"/>
    </source>
</evidence>
<dbReference type="KEGG" id="lak:106162061"/>
<keyword evidence="7" id="KW-0966">Cell projection</keyword>
<sequence length="230" mass="25701">MDDNTRAAAPVEAETRTVQHPSVVERYFTPRYKPDVKKVPGEDQCVLVHSNRICVVTVARCHPILSQHKTVCTVNFQVDKKTNRMDNKVTGKGKKGGQWLTELSALCHVTCSDQSTYTLYSCIRGHLVEINENLVRTPGLLTQKPDTDGYIAIVLPRLHEFQDQVGRLLTLEQYQHVLKQRQSQQQRLDTQGTNKQQQSQTVVQKSSAAAMRPADSGSSKCATAESQQVG</sequence>
<keyword evidence="6" id="KW-0539">Nucleus</keyword>
<feature type="compositionally biased region" description="Low complexity" evidence="10">
    <location>
        <begin position="195"/>
        <end position="210"/>
    </location>
</feature>
<dbReference type="STRING" id="7574.A0A1S3I8Q1"/>
<dbReference type="SUPFAM" id="SSF51230">
    <property type="entry name" value="Single hybrid motif"/>
    <property type="match status" value="1"/>
</dbReference>
<dbReference type="InParanoid" id="A0A1S3I8Q1"/>
<dbReference type="GeneID" id="106162061"/>
<comment type="similarity">
    <text evidence="4">Belongs to the ABITRAM family.</text>
</comment>
<dbReference type="Gene3D" id="2.40.50.100">
    <property type="match status" value="1"/>
</dbReference>
<organism evidence="11 12">
    <name type="scientific">Lingula anatina</name>
    <name type="common">Brachiopod</name>
    <name type="synonym">Lingula unguis</name>
    <dbReference type="NCBI Taxonomy" id="7574"/>
    <lineage>
        <taxon>Eukaryota</taxon>
        <taxon>Metazoa</taxon>
        <taxon>Spiralia</taxon>
        <taxon>Lophotrochozoa</taxon>
        <taxon>Brachiopoda</taxon>
        <taxon>Linguliformea</taxon>
        <taxon>Lingulata</taxon>
        <taxon>Lingulida</taxon>
        <taxon>Linguloidea</taxon>
        <taxon>Lingulidae</taxon>
        <taxon>Lingula</taxon>
    </lineage>
</organism>